<name>A0A022R3K7_ERYGU</name>
<dbReference type="KEGG" id="egt:105961556"/>
<dbReference type="InterPro" id="IPR004843">
    <property type="entry name" value="Calcineurin-like_PHP"/>
</dbReference>
<evidence type="ECO:0000313" key="3">
    <source>
        <dbReference type="Proteomes" id="UP000030748"/>
    </source>
</evidence>
<dbReference type="Pfam" id="PF00149">
    <property type="entry name" value="Metallophos"/>
    <property type="match status" value="1"/>
</dbReference>
<evidence type="ECO:0000313" key="2">
    <source>
        <dbReference type="EMBL" id="EYU34188.1"/>
    </source>
</evidence>
<dbReference type="Gene3D" id="3.60.21.10">
    <property type="match status" value="1"/>
</dbReference>
<dbReference type="OrthoDB" id="550558at2759"/>
<dbReference type="Proteomes" id="UP000030748">
    <property type="component" value="Unassembled WGS sequence"/>
</dbReference>
<dbReference type="PANTHER" id="PTHR36492">
    <property type="match status" value="1"/>
</dbReference>
<proteinExistence type="predicted"/>
<protein>
    <recommendedName>
        <fullName evidence="1">Calcineurin-like phosphoesterase domain-containing protein</fullName>
    </recommendedName>
</protein>
<gene>
    <name evidence="2" type="ORF">MIMGU_mgv1a008209mg</name>
</gene>
<dbReference type="InterPro" id="IPR052963">
    <property type="entry name" value="Pantetheine_PDE"/>
</dbReference>
<keyword evidence="3" id="KW-1185">Reference proteome</keyword>
<organism evidence="2 3">
    <name type="scientific">Erythranthe guttata</name>
    <name type="common">Yellow monkey flower</name>
    <name type="synonym">Mimulus guttatus</name>
    <dbReference type="NCBI Taxonomy" id="4155"/>
    <lineage>
        <taxon>Eukaryota</taxon>
        <taxon>Viridiplantae</taxon>
        <taxon>Streptophyta</taxon>
        <taxon>Embryophyta</taxon>
        <taxon>Tracheophyta</taxon>
        <taxon>Spermatophyta</taxon>
        <taxon>Magnoliopsida</taxon>
        <taxon>eudicotyledons</taxon>
        <taxon>Gunneridae</taxon>
        <taxon>Pentapetalae</taxon>
        <taxon>asterids</taxon>
        <taxon>lamiids</taxon>
        <taxon>Lamiales</taxon>
        <taxon>Phrymaceae</taxon>
        <taxon>Erythranthe</taxon>
    </lineage>
</organism>
<dbReference type="EMBL" id="KI630716">
    <property type="protein sequence ID" value="EYU34188.1"/>
    <property type="molecule type" value="Genomic_DNA"/>
</dbReference>
<dbReference type="AlphaFoldDB" id="A0A022R3K7"/>
<reference evidence="2 3" key="1">
    <citation type="journal article" date="2013" name="Proc. Natl. Acad. Sci. U.S.A.">
        <title>Fine-scale variation in meiotic recombination in Mimulus inferred from population shotgun sequencing.</title>
        <authorList>
            <person name="Hellsten U."/>
            <person name="Wright K.M."/>
            <person name="Jenkins J."/>
            <person name="Shu S."/>
            <person name="Yuan Y."/>
            <person name="Wessler S.R."/>
            <person name="Schmutz J."/>
            <person name="Willis J.H."/>
            <person name="Rokhsar D.S."/>
        </authorList>
    </citation>
    <scope>NUCLEOTIDE SEQUENCE [LARGE SCALE GENOMIC DNA]</scope>
    <source>
        <strain evidence="3">cv. DUN x IM62</strain>
    </source>
</reference>
<dbReference type="InterPro" id="IPR029052">
    <property type="entry name" value="Metallo-depent_PP-like"/>
</dbReference>
<dbReference type="STRING" id="4155.A0A022R3K7"/>
<dbReference type="GO" id="GO:0016787">
    <property type="term" value="F:hydrolase activity"/>
    <property type="evidence" value="ECO:0007669"/>
    <property type="project" value="InterPro"/>
</dbReference>
<accession>A0A022R3K7</accession>
<dbReference type="eggNOG" id="ENOG502QPJI">
    <property type="taxonomic scope" value="Eukaryota"/>
</dbReference>
<dbReference type="PhylomeDB" id="A0A022R3K7"/>
<dbReference type="SUPFAM" id="SSF56300">
    <property type="entry name" value="Metallo-dependent phosphatases"/>
    <property type="match status" value="1"/>
</dbReference>
<sequence length="381" mass="43774">MAQCSFYSALSSQLPRIPIPNLSLYSSLKSDSQIPDLSKRAAVIRPAIETPITAAAADGTKVFVVSDLHTDYPENMSWVKSLPRRTHDNDVLVVAGDVAETSANFVQTMSFLKDKFRHVFFVPGNHDLWLRREETPFLDSVDKLEKLLDECRKIGVITKPTIVGGLGIIPLYSWYHESFDAEKDITEFRIPSLEMACKDFHVCRWPDGLQNRDNSLALYFDSLNDENWETVEDILTRCSHIISFSHFVPRQELCPEKRMLYYPNLPKIIGSNYLETRIRAIHGAEGGPSACHVFGHTHFCWDAIIDGIRYVQAPLAYPRERRRRMNGGENWLPFCIYYGNFEGRLSPCYWSDYYSVNPRTPDNTQLAPWVARFYTKKELDS</sequence>
<dbReference type="PANTHER" id="PTHR36492:SF2">
    <property type="entry name" value="[ACYL-CARRIER-PROTEIN] PHOSPHODIESTERASE PPTH"/>
    <property type="match status" value="1"/>
</dbReference>
<feature type="domain" description="Calcineurin-like phosphoesterase" evidence="1">
    <location>
        <begin position="61"/>
        <end position="139"/>
    </location>
</feature>
<evidence type="ECO:0000259" key="1">
    <source>
        <dbReference type="Pfam" id="PF00149"/>
    </source>
</evidence>
<dbReference type="OMA" id="ENGRYMD"/>